<keyword evidence="1" id="KW-0732">Signal</keyword>
<evidence type="ECO:0000313" key="4">
    <source>
        <dbReference type="Proteomes" id="UP001337655"/>
    </source>
</evidence>
<evidence type="ECO:0000313" key="3">
    <source>
        <dbReference type="EMBL" id="KAK5171751.1"/>
    </source>
</evidence>
<evidence type="ECO:0000259" key="2">
    <source>
        <dbReference type="Pfam" id="PF26534"/>
    </source>
</evidence>
<evidence type="ECO:0000256" key="1">
    <source>
        <dbReference type="SAM" id="SignalP"/>
    </source>
</evidence>
<reference evidence="3 4" key="1">
    <citation type="submission" date="2023-08" db="EMBL/GenBank/DDBJ databases">
        <title>Black Yeasts Isolated from many extreme environments.</title>
        <authorList>
            <person name="Coleine C."/>
            <person name="Stajich J.E."/>
            <person name="Selbmann L."/>
        </authorList>
    </citation>
    <scope>NUCLEOTIDE SEQUENCE [LARGE SCALE GENOMIC DNA]</scope>
    <source>
        <strain evidence="3 4">CCFEE 5935</strain>
    </source>
</reference>
<feature type="domain" description="NTF2-like" evidence="2">
    <location>
        <begin position="54"/>
        <end position="190"/>
    </location>
</feature>
<feature type="chain" id="PRO_5043429452" description="NTF2-like domain-containing protein" evidence="1">
    <location>
        <begin position="19"/>
        <end position="198"/>
    </location>
</feature>
<proteinExistence type="predicted"/>
<dbReference type="Proteomes" id="UP001337655">
    <property type="component" value="Unassembled WGS sequence"/>
</dbReference>
<feature type="signal peptide" evidence="1">
    <location>
        <begin position="1"/>
        <end position="18"/>
    </location>
</feature>
<dbReference type="GeneID" id="89924734"/>
<gene>
    <name evidence="3" type="ORF">LTR77_003387</name>
</gene>
<dbReference type="AlphaFoldDB" id="A0AAV9PGX7"/>
<comment type="caution">
    <text evidence="3">The sequence shown here is derived from an EMBL/GenBank/DDBJ whole genome shotgun (WGS) entry which is preliminary data.</text>
</comment>
<protein>
    <recommendedName>
        <fullName evidence="2">NTF2-like domain-containing protein</fullName>
    </recommendedName>
</protein>
<dbReference type="RefSeq" id="XP_064660595.1">
    <property type="nucleotide sequence ID" value="XM_064800644.1"/>
</dbReference>
<keyword evidence="4" id="KW-1185">Reference proteome</keyword>
<dbReference type="EMBL" id="JAVRRT010000005">
    <property type="protein sequence ID" value="KAK5171751.1"/>
    <property type="molecule type" value="Genomic_DNA"/>
</dbReference>
<dbReference type="InterPro" id="IPR058645">
    <property type="entry name" value="NTF2-like_dom_7"/>
</dbReference>
<name>A0AAV9PGX7_9PEZI</name>
<dbReference type="Pfam" id="PF26534">
    <property type="entry name" value="NTF2_7"/>
    <property type="match status" value="1"/>
</dbReference>
<organism evidence="3 4">
    <name type="scientific">Saxophila tyrrhenica</name>
    <dbReference type="NCBI Taxonomy" id="1690608"/>
    <lineage>
        <taxon>Eukaryota</taxon>
        <taxon>Fungi</taxon>
        <taxon>Dikarya</taxon>
        <taxon>Ascomycota</taxon>
        <taxon>Pezizomycotina</taxon>
        <taxon>Dothideomycetes</taxon>
        <taxon>Dothideomycetidae</taxon>
        <taxon>Mycosphaerellales</taxon>
        <taxon>Extremaceae</taxon>
        <taxon>Saxophila</taxon>
    </lineage>
</organism>
<accession>A0AAV9PGX7</accession>
<sequence>MKFTSSFLSLGLTAVAFASPVAVPEEHALEERTFKFGRPTSASSAFKATPIIGCILPFQATAIVNGFNYLLANPKASNFETTANALLSNDFTDTSDSINQLAGIPEGSVTFASKADLIAGSTAQPPLILETLDIFWSCNAISWRWVSTSGAGNDVTPVKGIDNFYINPQGQIKSTYAEFNSGAWLANLGYPECSASSA</sequence>